<dbReference type="EMBL" id="JAJKFT010000004">
    <property type="protein sequence ID" value="MCC9628501.1"/>
    <property type="molecule type" value="Genomic_DNA"/>
</dbReference>
<evidence type="ECO:0000313" key="2">
    <source>
        <dbReference type="Proteomes" id="UP001139103"/>
    </source>
</evidence>
<dbReference type="RefSeq" id="WP_230217824.1">
    <property type="nucleotide sequence ID" value="NZ_JAJKFT010000004.1"/>
</dbReference>
<keyword evidence="2" id="KW-1185">Reference proteome</keyword>
<name>A0A9X1MKZ0_9BACT</name>
<accession>A0A9X1MKZ0</accession>
<gene>
    <name evidence="1" type="ORF">LOC68_08845</name>
</gene>
<comment type="caution">
    <text evidence="1">The sequence shown here is derived from an EMBL/GenBank/DDBJ whole genome shotgun (WGS) entry which is preliminary data.</text>
</comment>
<protein>
    <submittedName>
        <fullName evidence="1">Uncharacterized protein</fullName>
    </submittedName>
</protein>
<dbReference type="AlphaFoldDB" id="A0A9X1MKZ0"/>
<dbReference type="Proteomes" id="UP001139103">
    <property type="component" value="Unassembled WGS sequence"/>
</dbReference>
<evidence type="ECO:0000313" key="1">
    <source>
        <dbReference type="EMBL" id="MCC9628501.1"/>
    </source>
</evidence>
<sequence length="159" mass="16986">MMDYQIGKDIQALIERVDRLEQMILNASNAPSPDVQCPDKYWEDGSTGTKVHLDRARNDLTNSCYRKNAEVHLGQSVAVQITQGVSEATRAIGGALTASGCGVAGVWVIVAGELVRIGYNALKNQDGSIDLKIDYTSIKASGFPLAIDAATAGQVLDSF</sequence>
<reference evidence="1" key="1">
    <citation type="submission" date="2021-11" db="EMBL/GenBank/DDBJ databases">
        <title>Genome sequence.</title>
        <authorList>
            <person name="Sun Q."/>
        </authorList>
    </citation>
    <scope>NUCLEOTIDE SEQUENCE</scope>
    <source>
        <strain evidence="1">JC732</strain>
    </source>
</reference>
<organism evidence="1 2">
    <name type="scientific">Blastopirellula sediminis</name>
    <dbReference type="NCBI Taxonomy" id="2894196"/>
    <lineage>
        <taxon>Bacteria</taxon>
        <taxon>Pseudomonadati</taxon>
        <taxon>Planctomycetota</taxon>
        <taxon>Planctomycetia</taxon>
        <taxon>Pirellulales</taxon>
        <taxon>Pirellulaceae</taxon>
        <taxon>Blastopirellula</taxon>
    </lineage>
</organism>
<proteinExistence type="predicted"/>